<dbReference type="FunFam" id="2.130.10.10:FF:001196">
    <property type="entry name" value="WD repeat protein (AFU_orthologue AFUA_1G12380)"/>
    <property type="match status" value="1"/>
</dbReference>
<dbReference type="PANTHER" id="PTHR19879">
    <property type="entry name" value="TRANSCRIPTION INITIATION FACTOR TFIID"/>
    <property type="match status" value="1"/>
</dbReference>
<feature type="repeat" description="WD" evidence="3">
    <location>
        <begin position="117"/>
        <end position="160"/>
    </location>
</feature>
<dbReference type="CDD" id="cd00200">
    <property type="entry name" value="WD40"/>
    <property type="match status" value="1"/>
</dbReference>
<name>A0A6A6TL04_9PLEO</name>
<evidence type="ECO:0000313" key="5">
    <source>
        <dbReference type="EMBL" id="KAF2660136.1"/>
    </source>
</evidence>
<reference evidence="5" key="1">
    <citation type="journal article" date="2020" name="Stud. Mycol.">
        <title>101 Dothideomycetes genomes: a test case for predicting lifestyles and emergence of pathogens.</title>
        <authorList>
            <person name="Haridas S."/>
            <person name="Albert R."/>
            <person name="Binder M."/>
            <person name="Bloem J."/>
            <person name="Labutti K."/>
            <person name="Salamov A."/>
            <person name="Andreopoulos B."/>
            <person name="Baker S."/>
            <person name="Barry K."/>
            <person name="Bills G."/>
            <person name="Bluhm B."/>
            <person name="Cannon C."/>
            <person name="Castanera R."/>
            <person name="Culley D."/>
            <person name="Daum C."/>
            <person name="Ezra D."/>
            <person name="Gonzalez J."/>
            <person name="Henrissat B."/>
            <person name="Kuo A."/>
            <person name="Liang C."/>
            <person name="Lipzen A."/>
            <person name="Lutzoni F."/>
            <person name="Magnuson J."/>
            <person name="Mondo S."/>
            <person name="Nolan M."/>
            <person name="Ohm R."/>
            <person name="Pangilinan J."/>
            <person name="Park H.-J."/>
            <person name="Ramirez L."/>
            <person name="Alfaro M."/>
            <person name="Sun H."/>
            <person name="Tritt A."/>
            <person name="Yoshinaga Y."/>
            <person name="Zwiers L.-H."/>
            <person name="Turgeon B."/>
            <person name="Goodwin S."/>
            <person name="Spatafora J."/>
            <person name="Crous P."/>
            <person name="Grigoriev I."/>
        </authorList>
    </citation>
    <scope>NUCLEOTIDE SEQUENCE</scope>
    <source>
        <strain evidence="5">CBS 122681</strain>
    </source>
</reference>
<protein>
    <submittedName>
        <fullName evidence="5">WD domain-containing protein</fullName>
    </submittedName>
</protein>
<keyword evidence="2" id="KW-0677">Repeat</keyword>
<dbReference type="AlphaFoldDB" id="A0A6A6TL04"/>
<dbReference type="Proteomes" id="UP000799324">
    <property type="component" value="Unassembled WGS sequence"/>
</dbReference>
<proteinExistence type="predicted"/>
<evidence type="ECO:0000256" key="1">
    <source>
        <dbReference type="ARBA" id="ARBA00022574"/>
    </source>
</evidence>
<dbReference type="PANTHER" id="PTHR19879:SF9">
    <property type="entry name" value="TRANSCRIPTION INITIATION FACTOR TFIID SUBUNIT 5"/>
    <property type="match status" value="1"/>
</dbReference>
<evidence type="ECO:0000256" key="4">
    <source>
        <dbReference type="SAM" id="MobiDB-lite"/>
    </source>
</evidence>
<gene>
    <name evidence="5" type="ORF">K491DRAFT_701743</name>
</gene>
<accession>A0A6A6TL04</accession>
<dbReference type="EMBL" id="MU004301">
    <property type="protein sequence ID" value="KAF2660136.1"/>
    <property type="molecule type" value="Genomic_DNA"/>
</dbReference>
<keyword evidence="1 3" id="KW-0853">WD repeat</keyword>
<keyword evidence="6" id="KW-1185">Reference proteome</keyword>
<sequence>MSRTTDPKNFFQTSAALEDAARKASKSQNTKGNPLKLTSKILAVAADPQDEGQLYVAEAAGTVRRIKLETNEVSRTFSGPTAPLTSVAISNGTIYAGCWDKSIWSWSITTRKPGRRFQGHSDFVKAVLLCSVQGTDILVSGSQDASIIVWNATTGERLHTLKGHTRGILALAVDPTEYHPQKDGIVIFSAGSDREIRRWSIATSSASEIQGTKDSPSPIIAHETSIDSLYFDTDGDLWTASADKSAKCLSRARNWDEDTKLEHPDFVRDVVVDENGGWVITACRDEEVRVWEKSTGKLHHTFSGHYEEVTGMLLLLGQKVVSVSIDGTVRQWSLKAPDLVKAIQEAEDEKMGKAKEEEEPEMPNLLTEEEEAELAELMEDSE</sequence>
<dbReference type="PROSITE" id="PS50082">
    <property type="entry name" value="WD_REPEATS_2"/>
    <property type="match status" value="3"/>
</dbReference>
<dbReference type="InterPro" id="IPR001680">
    <property type="entry name" value="WD40_rpt"/>
</dbReference>
<feature type="repeat" description="WD" evidence="3">
    <location>
        <begin position="161"/>
        <end position="209"/>
    </location>
</feature>
<dbReference type="InterPro" id="IPR015943">
    <property type="entry name" value="WD40/YVTN_repeat-like_dom_sf"/>
</dbReference>
<dbReference type="InterPro" id="IPR011047">
    <property type="entry name" value="Quinoprotein_ADH-like_sf"/>
</dbReference>
<dbReference type="SUPFAM" id="SSF50998">
    <property type="entry name" value="Quinoprotein alcohol dehydrogenase-like"/>
    <property type="match status" value="1"/>
</dbReference>
<dbReference type="PROSITE" id="PS00678">
    <property type="entry name" value="WD_REPEATS_1"/>
    <property type="match status" value="1"/>
</dbReference>
<evidence type="ECO:0000256" key="3">
    <source>
        <dbReference type="PROSITE-ProRule" id="PRU00221"/>
    </source>
</evidence>
<dbReference type="Gene3D" id="2.130.10.10">
    <property type="entry name" value="YVTN repeat-like/Quinoprotein amine dehydrogenase"/>
    <property type="match status" value="2"/>
</dbReference>
<evidence type="ECO:0000256" key="2">
    <source>
        <dbReference type="ARBA" id="ARBA00022737"/>
    </source>
</evidence>
<dbReference type="Pfam" id="PF00400">
    <property type="entry name" value="WD40"/>
    <property type="match status" value="5"/>
</dbReference>
<feature type="compositionally biased region" description="Acidic residues" evidence="4">
    <location>
        <begin position="357"/>
        <end position="382"/>
    </location>
</feature>
<evidence type="ECO:0000313" key="6">
    <source>
        <dbReference type="Proteomes" id="UP000799324"/>
    </source>
</evidence>
<dbReference type="OrthoDB" id="6262491at2759"/>
<dbReference type="InterPro" id="IPR019775">
    <property type="entry name" value="WD40_repeat_CS"/>
</dbReference>
<dbReference type="SMART" id="SM00320">
    <property type="entry name" value="WD40"/>
    <property type="match status" value="6"/>
</dbReference>
<feature type="region of interest" description="Disordered" evidence="4">
    <location>
        <begin position="347"/>
        <end position="382"/>
    </location>
</feature>
<organism evidence="5 6">
    <name type="scientific">Lophiostoma macrostomum CBS 122681</name>
    <dbReference type="NCBI Taxonomy" id="1314788"/>
    <lineage>
        <taxon>Eukaryota</taxon>
        <taxon>Fungi</taxon>
        <taxon>Dikarya</taxon>
        <taxon>Ascomycota</taxon>
        <taxon>Pezizomycotina</taxon>
        <taxon>Dothideomycetes</taxon>
        <taxon>Pleosporomycetidae</taxon>
        <taxon>Pleosporales</taxon>
        <taxon>Lophiostomataceae</taxon>
        <taxon>Lophiostoma</taxon>
    </lineage>
</organism>
<feature type="repeat" description="WD" evidence="3">
    <location>
        <begin position="260"/>
        <end position="301"/>
    </location>
</feature>